<dbReference type="FunFam" id="1.10.20.10:FF:000019">
    <property type="entry name" value="Negative cofactor 2 beta"/>
    <property type="match status" value="1"/>
</dbReference>
<dbReference type="PANTHER" id="PTHR46138">
    <property type="entry name" value="PROTEIN DR1"/>
    <property type="match status" value="1"/>
</dbReference>
<accession>A0A699ZMX0</accession>
<dbReference type="InterPro" id="IPR003958">
    <property type="entry name" value="CBFA_NFYB_domain"/>
</dbReference>
<dbReference type="Proteomes" id="UP000485058">
    <property type="component" value="Unassembled WGS sequence"/>
</dbReference>
<organism evidence="4 5">
    <name type="scientific">Haematococcus lacustris</name>
    <name type="common">Green alga</name>
    <name type="synonym">Haematococcus pluvialis</name>
    <dbReference type="NCBI Taxonomy" id="44745"/>
    <lineage>
        <taxon>Eukaryota</taxon>
        <taxon>Viridiplantae</taxon>
        <taxon>Chlorophyta</taxon>
        <taxon>core chlorophytes</taxon>
        <taxon>Chlorophyceae</taxon>
        <taxon>CS clade</taxon>
        <taxon>Chlamydomonadales</taxon>
        <taxon>Haematococcaceae</taxon>
        <taxon>Haematococcus</taxon>
    </lineage>
</organism>
<protein>
    <submittedName>
        <fullName evidence="4">CBFD_NFYB_HMF domain-containing protein</fullName>
    </submittedName>
</protein>
<keyword evidence="2" id="KW-0539">Nucleus</keyword>
<evidence type="ECO:0000256" key="2">
    <source>
        <dbReference type="ARBA" id="ARBA00023242"/>
    </source>
</evidence>
<name>A0A699ZMX0_HAELA</name>
<dbReference type="GO" id="GO:0046982">
    <property type="term" value="F:protein heterodimerization activity"/>
    <property type="evidence" value="ECO:0007669"/>
    <property type="project" value="InterPro"/>
</dbReference>
<proteinExistence type="predicted"/>
<dbReference type="GO" id="GO:0017054">
    <property type="term" value="C:negative cofactor 2 complex"/>
    <property type="evidence" value="ECO:0007669"/>
    <property type="project" value="InterPro"/>
</dbReference>
<reference evidence="4 5" key="1">
    <citation type="submission" date="2020-02" db="EMBL/GenBank/DDBJ databases">
        <title>Draft genome sequence of Haematococcus lacustris strain NIES-144.</title>
        <authorList>
            <person name="Morimoto D."/>
            <person name="Nakagawa S."/>
            <person name="Yoshida T."/>
            <person name="Sawayama S."/>
        </authorList>
    </citation>
    <scope>NUCLEOTIDE SEQUENCE [LARGE SCALE GENOMIC DNA]</scope>
    <source>
        <strain evidence="4 5">NIES-144</strain>
    </source>
</reference>
<evidence type="ECO:0000313" key="5">
    <source>
        <dbReference type="Proteomes" id="UP000485058"/>
    </source>
</evidence>
<comment type="caution">
    <text evidence="4">The sequence shown here is derived from an EMBL/GenBank/DDBJ whole genome shotgun (WGS) entry which is preliminary data.</text>
</comment>
<evidence type="ECO:0000256" key="1">
    <source>
        <dbReference type="ARBA" id="ARBA00004123"/>
    </source>
</evidence>
<feature type="domain" description="Transcription factor CBF/NF-Y/archaeal histone" evidence="3">
    <location>
        <begin position="7"/>
        <end position="71"/>
    </location>
</feature>
<keyword evidence="5" id="KW-1185">Reference proteome</keyword>
<dbReference type="Gene3D" id="1.10.20.10">
    <property type="entry name" value="Histone, subunit A"/>
    <property type="match status" value="1"/>
</dbReference>
<dbReference type="GO" id="GO:0016251">
    <property type="term" value="F:RNA polymerase II general transcription initiation factor activity"/>
    <property type="evidence" value="ECO:0007669"/>
    <property type="project" value="TreeGrafter"/>
</dbReference>
<feature type="non-terminal residue" evidence="4">
    <location>
        <position position="1"/>
    </location>
</feature>
<dbReference type="SUPFAM" id="SSF47113">
    <property type="entry name" value="Histone-fold"/>
    <property type="match status" value="1"/>
</dbReference>
<evidence type="ECO:0000259" key="3">
    <source>
        <dbReference type="Pfam" id="PF00808"/>
    </source>
</evidence>
<comment type="subcellular location">
    <subcellularLocation>
        <location evidence="1">Nucleus</location>
    </subcellularLocation>
</comment>
<sequence length="156" mass="16893">MEDSEISLPKATIVKLIKDALPAQLRIAGDASDMIIACCTEFVNLVSSEANEVATRENKQTIQPEHVLQALNELGFADFTEEVTDTWNCFKEEAKASHTQKANLRKTGADHAGLTEEQQIILQQQMFAAARAASMTSADNATAMAAIAGPQYVRPA</sequence>
<dbReference type="CDD" id="cd22905">
    <property type="entry name" value="HFD_Dr1"/>
    <property type="match status" value="1"/>
</dbReference>
<dbReference type="GO" id="GO:0017025">
    <property type="term" value="F:TBP-class protein binding"/>
    <property type="evidence" value="ECO:0007669"/>
    <property type="project" value="TreeGrafter"/>
</dbReference>
<dbReference type="PANTHER" id="PTHR46138:SF1">
    <property type="entry name" value="PROTEIN DR1"/>
    <property type="match status" value="1"/>
</dbReference>
<dbReference type="EMBL" id="BLLF01001607">
    <property type="protein sequence ID" value="GFH20276.1"/>
    <property type="molecule type" value="Genomic_DNA"/>
</dbReference>
<dbReference type="InterPro" id="IPR009072">
    <property type="entry name" value="Histone-fold"/>
</dbReference>
<dbReference type="Pfam" id="PF00808">
    <property type="entry name" value="CBFD_NFYB_HMF"/>
    <property type="match status" value="1"/>
</dbReference>
<dbReference type="GO" id="GO:0000122">
    <property type="term" value="P:negative regulation of transcription by RNA polymerase II"/>
    <property type="evidence" value="ECO:0007669"/>
    <property type="project" value="InterPro"/>
</dbReference>
<dbReference type="AlphaFoldDB" id="A0A699ZMX0"/>
<dbReference type="GO" id="GO:0051123">
    <property type="term" value="P:RNA polymerase II preinitiation complex assembly"/>
    <property type="evidence" value="ECO:0007669"/>
    <property type="project" value="TreeGrafter"/>
</dbReference>
<evidence type="ECO:0000313" key="4">
    <source>
        <dbReference type="EMBL" id="GFH20276.1"/>
    </source>
</evidence>
<dbReference type="InterPro" id="IPR042225">
    <property type="entry name" value="Ncb2"/>
</dbReference>
<gene>
    <name evidence="4" type="ORF">HaLaN_17368</name>
</gene>